<dbReference type="InterPro" id="IPR027417">
    <property type="entry name" value="P-loop_NTPase"/>
</dbReference>
<reference evidence="1 2" key="1">
    <citation type="submission" date="2015-09" db="EMBL/GenBank/DDBJ databases">
        <authorList>
            <consortium name="Pathogen Informatics"/>
        </authorList>
    </citation>
    <scope>NUCLEOTIDE SEQUENCE [LARGE SCALE GENOMIC DNA]</scope>
    <source>
        <strain evidence="1 2">2789STDY5834846</strain>
    </source>
</reference>
<dbReference type="EMBL" id="CZAE01000008">
    <property type="protein sequence ID" value="CUP18287.1"/>
    <property type="molecule type" value="Genomic_DNA"/>
</dbReference>
<dbReference type="AlphaFoldDB" id="A0A174L725"/>
<accession>A0A174L725</accession>
<dbReference type="RefSeq" id="WP_055269415.1">
    <property type="nucleotide sequence ID" value="NZ_CAXKYA010000020.1"/>
</dbReference>
<gene>
    <name evidence="1" type="ORF">ERS852461_02036</name>
</gene>
<sequence>MKTLKINSTNGYLNLPDLPHNCIFNKVVTGCGGTTVVLFNDESYIIAVPTTELIVNKTGLTKSGLTTITSYDGKKQSVFGLFGTFTYQAKKELEKYVSSAGIKKIMCTYDKMEYLEQYLNPTDFRLLIDEYHILLKAYSYRQKAVDGVLDSFRKYKSFCFMSATPISADFTPSILSDVELVEAQWDNTDTLIVKLDQTNHPYVKAANYINAYKKDGYLEINGNKSKEAYFFINSVTDIASILEYCQLGNEEVKIVCADNPSNRDKLAGYTISNSRSTNKPFTFITSKSFEGADYFSETGMCFVVSNSSNTNTLLDISTDIYQIAGRIRTESNPFRNIMVHIFNSVGKRKLNLDITYEEMVQRMNDEIEGANELITAINNSSKKAKSMAEKMLNSAYAVCDKEGNYFLNDMLVKLDLYNFKLEKVIYNDGIALRKEHNANGNMTTELEYERLNETMNKAGKKLSFKDAFLRYTELLQNLVITPETDEIVRVQPLVVPAYHKLGTDKVRSLRYIKTAIEKALISLESDKNRDTKIVQILSKQIKTGFFSNADIKDWIKEAYDILGITDKVKATDLDRWFDCKPVAKWIDSKTVKGYEIYRPKIVFK</sequence>
<evidence type="ECO:0000313" key="2">
    <source>
        <dbReference type="Proteomes" id="UP000095606"/>
    </source>
</evidence>
<dbReference type="Proteomes" id="UP000095606">
    <property type="component" value="Unassembled WGS sequence"/>
</dbReference>
<name>A0A174L725_9BACE</name>
<dbReference type="SUPFAM" id="SSF52540">
    <property type="entry name" value="P-loop containing nucleoside triphosphate hydrolases"/>
    <property type="match status" value="1"/>
</dbReference>
<organism evidence="1 2">
    <name type="scientific">Bacteroides faecis</name>
    <dbReference type="NCBI Taxonomy" id="674529"/>
    <lineage>
        <taxon>Bacteria</taxon>
        <taxon>Pseudomonadati</taxon>
        <taxon>Bacteroidota</taxon>
        <taxon>Bacteroidia</taxon>
        <taxon>Bacteroidales</taxon>
        <taxon>Bacteroidaceae</taxon>
        <taxon>Bacteroides</taxon>
    </lineage>
</organism>
<evidence type="ECO:0000313" key="1">
    <source>
        <dbReference type="EMBL" id="CUP18287.1"/>
    </source>
</evidence>
<proteinExistence type="predicted"/>
<protein>
    <submittedName>
        <fullName evidence="1">Uncharacterized protein</fullName>
    </submittedName>
</protein>